<dbReference type="HOGENOM" id="CLU_1756712_0_0_5"/>
<geneLocation type="plasmid" evidence="2 3">
    <name>megaplasmid</name>
</geneLocation>
<keyword evidence="1" id="KW-1133">Transmembrane helix</keyword>
<keyword evidence="1" id="KW-0812">Transmembrane</keyword>
<gene>
    <name evidence="2" type="ordered locus">MexAM1_META2p0330</name>
</gene>
<feature type="transmembrane region" description="Helical" evidence="1">
    <location>
        <begin position="50"/>
        <end position="75"/>
    </location>
</feature>
<organism evidence="2 3">
    <name type="scientific">Methylorubrum extorquens (strain ATCC 14718 / DSM 1338 / JCM 2805 / NCIMB 9133 / AM1)</name>
    <name type="common">Methylobacterium extorquens</name>
    <dbReference type="NCBI Taxonomy" id="272630"/>
    <lineage>
        <taxon>Bacteria</taxon>
        <taxon>Pseudomonadati</taxon>
        <taxon>Pseudomonadota</taxon>
        <taxon>Alphaproteobacteria</taxon>
        <taxon>Hyphomicrobiales</taxon>
        <taxon>Methylobacteriaceae</taxon>
        <taxon>Methylorubrum</taxon>
    </lineage>
</organism>
<reference evidence="2 3" key="1">
    <citation type="journal article" date="2009" name="PLoS ONE">
        <title>Methylobacterium genome sequences: a reference blueprint to investigate microbial metabolism of C1 compounds from natural and industrial sources.</title>
        <authorList>
            <person name="Vuilleumier S."/>
            <person name="Chistoserdova L."/>
            <person name="Lee M.-C."/>
            <person name="Bringel F."/>
            <person name="Lajus A."/>
            <person name="Zhou Y."/>
            <person name="Gourion B."/>
            <person name="Barbe V."/>
            <person name="Chang J."/>
            <person name="Cruveiller S."/>
            <person name="Dossat C."/>
            <person name="Gillett W."/>
            <person name="Gruffaz C."/>
            <person name="Haugen E."/>
            <person name="Hourcade E."/>
            <person name="Levy R."/>
            <person name="Mangenot S."/>
            <person name="Muller E."/>
            <person name="Nadalig T."/>
            <person name="Pagni M."/>
            <person name="Penny C."/>
            <person name="Peyraud R."/>
            <person name="Robinson D.G."/>
            <person name="Roche D."/>
            <person name="Rouy Z."/>
            <person name="Saenampechek C."/>
            <person name="Salvignol G."/>
            <person name="Vallenet D."/>
            <person name="Wu Z."/>
            <person name="Marx C.J."/>
            <person name="Vorholt J.A."/>
            <person name="Olson M.V."/>
            <person name="Kaul R."/>
            <person name="Weissenbach J."/>
            <person name="Medigue C."/>
            <person name="Lidstrom M.E."/>
        </authorList>
    </citation>
    <scope>NUCLEOTIDE SEQUENCE [LARGE SCALE GENOMIC DNA]</scope>
    <source>
        <strain evidence="3">ATCC 14718 / DSM 1338 / JCM 2805 / NCIMB 9133 / AM1</strain>
    </source>
</reference>
<feature type="transmembrane region" description="Helical" evidence="1">
    <location>
        <begin position="82"/>
        <end position="99"/>
    </location>
</feature>
<protein>
    <recommendedName>
        <fullName evidence="4">Transmembrane protein</fullName>
    </recommendedName>
</protein>
<evidence type="ECO:0000313" key="2">
    <source>
        <dbReference type="EMBL" id="ACS43203.1"/>
    </source>
</evidence>
<proteinExistence type="predicted"/>
<dbReference type="AlphaFoldDB" id="C5B421"/>
<name>C5B421_METEA</name>
<dbReference type="Proteomes" id="UP000009081">
    <property type="component" value="Plasmid megaplasmid"/>
</dbReference>
<keyword evidence="3" id="KW-1185">Reference proteome</keyword>
<evidence type="ECO:0008006" key="4">
    <source>
        <dbReference type="Google" id="ProtNLM"/>
    </source>
</evidence>
<dbReference type="RefSeq" id="WP_012753687.1">
    <property type="nucleotide sequence ID" value="NC_012811.1"/>
</dbReference>
<dbReference type="KEGG" id="mea:Mex_2p0330"/>
<keyword evidence="2" id="KW-0614">Plasmid</keyword>
<keyword evidence="1" id="KW-0472">Membrane</keyword>
<accession>C5B421</accession>
<feature type="transmembrane region" description="Helical" evidence="1">
    <location>
        <begin position="105"/>
        <end position="121"/>
    </location>
</feature>
<evidence type="ECO:0000313" key="3">
    <source>
        <dbReference type="Proteomes" id="UP000009081"/>
    </source>
</evidence>
<evidence type="ECO:0000256" key="1">
    <source>
        <dbReference type="SAM" id="Phobius"/>
    </source>
</evidence>
<sequence>MDIEGAQGHAPDLDDRKFAATWLLAAVGVHLWTAGSRSGIHDPAAKGADLFLACASWGTVAYISVWAYCVLFLQLEGRGRRTVLGIAVMLLWPLAALLLHPKEGIGLIAIANGLAAFAMFGRRFPIAILDGLFSNSGTQPQKHGRSSR</sequence>
<dbReference type="EMBL" id="CP001511">
    <property type="protein sequence ID" value="ACS43203.1"/>
    <property type="molecule type" value="Genomic_DNA"/>
</dbReference>